<dbReference type="NCBIfam" id="NF005624">
    <property type="entry name" value="PRK07375.2-3"/>
    <property type="match status" value="1"/>
</dbReference>
<protein>
    <submittedName>
        <fullName evidence="8">Multisubunit sodium/proton antiporter, MrpC subunit</fullName>
    </submittedName>
</protein>
<evidence type="ECO:0000256" key="2">
    <source>
        <dbReference type="ARBA" id="ARBA00010388"/>
    </source>
</evidence>
<evidence type="ECO:0000256" key="6">
    <source>
        <dbReference type="ARBA" id="ARBA00023136"/>
    </source>
</evidence>
<dbReference type="EMBL" id="FTOA01000005">
    <property type="protein sequence ID" value="SIS97518.1"/>
    <property type="molecule type" value="Genomic_DNA"/>
</dbReference>
<evidence type="ECO:0000256" key="7">
    <source>
        <dbReference type="SAM" id="Phobius"/>
    </source>
</evidence>
<dbReference type="AlphaFoldDB" id="A0A1N7NGY7"/>
<name>A0A1N7NGY7_9PROT</name>
<proteinExistence type="inferred from homology"/>
<dbReference type="RefSeq" id="WP_076401049.1">
    <property type="nucleotide sequence ID" value="NZ_FTOA01000005.1"/>
</dbReference>
<dbReference type="GO" id="GO:0005886">
    <property type="term" value="C:plasma membrane"/>
    <property type="evidence" value="ECO:0007669"/>
    <property type="project" value="UniProtKB-SubCell"/>
</dbReference>
<dbReference type="PANTHER" id="PTHR34583">
    <property type="entry name" value="ANTIPORTER SUBUNIT MNHC2-RELATED"/>
    <property type="match status" value="1"/>
</dbReference>
<sequence length="155" mass="16457">MSWTSLIDHAIGHYNYWVCVVLMMLGFYIVIASGNLIKKIIGLNLFQTAVIMFYISMGKIDGGTAPILVDPEKVSGPVVYTNPLPSVLMLTAIVVGVATSALGLALVVRIKEAYGSIEEDEILAADRASDAKEQAQYAASAAQAAKTEAAQQGHA</sequence>
<comment type="subcellular location">
    <subcellularLocation>
        <location evidence="1">Cell membrane</location>
        <topology evidence="1">Multi-pass membrane protein</topology>
    </subcellularLocation>
</comment>
<dbReference type="Proteomes" id="UP000185678">
    <property type="component" value="Unassembled WGS sequence"/>
</dbReference>
<feature type="transmembrane region" description="Helical" evidence="7">
    <location>
        <begin position="14"/>
        <end position="33"/>
    </location>
</feature>
<dbReference type="OrthoDB" id="9799219at2"/>
<reference evidence="8 9" key="1">
    <citation type="submission" date="2017-01" db="EMBL/GenBank/DDBJ databases">
        <authorList>
            <person name="Mah S.A."/>
            <person name="Swanson W.J."/>
            <person name="Moy G.W."/>
            <person name="Vacquier V.D."/>
        </authorList>
    </citation>
    <scope>NUCLEOTIDE SEQUENCE [LARGE SCALE GENOMIC DNA]</scope>
    <source>
        <strain evidence="8 9">DSM 11589</strain>
    </source>
</reference>
<keyword evidence="4 7" id="KW-0812">Transmembrane</keyword>
<dbReference type="InterPro" id="IPR039428">
    <property type="entry name" value="NUOK/Mnh_C1-like"/>
</dbReference>
<dbReference type="Gene3D" id="1.10.287.3510">
    <property type="match status" value="1"/>
</dbReference>
<evidence type="ECO:0000313" key="8">
    <source>
        <dbReference type="EMBL" id="SIS97518.1"/>
    </source>
</evidence>
<keyword evidence="6 7" id="KW-0472">Membrane</keyword>
<evidence type="ECO:0000256" key="3">
    <source>
        <dbReference type="ARBA" id="ARBA00022475"/>
    </source>
</evidence>
<keyword evidence="3" id="KW-1003">Cell membrane</keyword>
<gene>
    <name evidence="8" type="ORF">SAMN05421779_105111</name>
</gene>
<dbReference type="InterPro" id="IPR050601">
    <property type="entry name" value="CPA3_antiporter_subunitC"/>
</dbReference>
<dbReference type="NCBIfam" id="NF005621">
    <property type="entry name" value="PRK07375.1-6"/>
    <property type="match status" value="1"/>
</dbReference>
<dbReference type="Pfam" id="PF00420">
    <property type="entry name" value="Oxidored_q2"/>
    <property type="match status" value="1"/>
</dbReference>
<evidence type="ECO:0000256" key="1">
    <source>
        <dbReference type="ARBA" id="ARBA00004651"/>
    </source>
</evidence>
<comment type="similarity">
    <text evidence="2">Belongs to the CPA3 antiporters (TC 2.A.63) subunit C family.</text>
</comment>
<keyword evidence="9" id="KW-1185">Reference proteome</keyword>
<feature type="transmembrane region" description="Helical" evidence="7">
    <location>
        <begin position="87"/>
        <end position="108"/>
    </location>
</feature>
<dbReference type="PANTHER" id="PTHR34583:SF2">
    <property type="entry name" value="ANTIPORTER SUBUNIT MNHC2-RELATED"/>
    <property type="match status" value="1"/>
</dbReference>
<evidence type="ECO:0000256" key="5">
    <source>
        <dbReference type="ARBA" id="ARBA00022989"/>
    </source>
</evidence>
<keyword evidence="5 7" id="KW-1133">Transmembrane helix</keyword>
<evidence type="ECO:0000313" key="9">
    <source>
        <dbReference type="Proteomes" id="UP000185678"/>
    </source>
</evidence>
<accession>A0A1N7NGY7</accession>
<dbReference type="STRING" id="80876.SAMN05421779_105111"/>
<organism evidence="8 9">
    <name type="scientific">Insolitispirillum peregrinum</name>
    <dbReference type="NCBI Taxonomy" id="80876"/>
    <lineage>
        <taxon>Bacteria</taxon>
        <taxon>Pseudomonadati</taxon>
        <taxon>Pseudomonadota</taxon>
        <taxon>Alphaproteobacteria</taxon>
        <taxon>Rhodospirillales</taxon>
        <taxon>Novispirillaceae</taxon>
        <taxon>Insolitispirillum</taxon>
    </lineage>
</organism>
<feature type="transmembrane region" description="Helical" evidence="7">
    <location>
        <begin position="40"/>
        <end position="57"/>
    </location>
</feature>
<evidence type="ECO:0000256" key="4">
    <source>
        <dbReference type="ARBA" id="ARBA00022692"/>
    </source>
</evidence>